<sequence length="76" mass="8094">MSPPASPPTIRFDPVATTGPAPSPCISVCQMDTSTDLCIGCQRTIPEIMAWGSATEGTRRAIWRAINARRNATPHG</sequence>
<dbReference type="PANTHER" id="PTHR35175">
    <property type="entry name" value="DUF1289 DOMAIN-CONTAINING PROTEIN"/>
    <property type="match status" value="1"/>
</dbReference>
<reference evidence="2" key="1">
    <citation type="journal article" date="2019" name="Int. J. Syst. Evol. Microbiol.">
        <title>The Global Catalogue of Microorganisms (GCM) 10K type strain sequencing project: providing services to taxonomists for standard genome sequencing and annotation.</title>
        <authorList>
            <consortium name="The Broad Institute Genomics Platform"/>
            <consortium name="The Broad Institute Genome Sequencing Center for Infectious Disease"/>
            <person name="Wu L."/>
            <person name="Ma J."/>
        </authorList>
    </citation>
    <scope>NUCLEOTIDE SEQUENCE [LARGE SCALE GENOMIC DNA]</scope>
    <source>
        <strain evidence="2">JCM 16673</strain>
    </source>
</reference>
<evidence type="ECO:0000313" key="2">
    <source>
        <dbReference type="Proteomes" id="UP001501353"/>
    </source>
</evidence>
<dbReference type="EMBL" id="BAAAZE010000008">
    <property type="protein sequence ID" value="GAA4021943.1"/>
    <property type="molecule type" value="Genomic_DNA"/>
</dbReference>
<name>A0ABP7T6Y1_9BURK</name>
<evidence type="ECO:0000313" key="1">
    <source>
        <dbReference type="EMBL" id="GAA4021943.1"/>
    </source>
</evidence>
<dbReference type="Proteomes" id="UP001501353">
    <property type="component" value="Unassembled WGS sequence"/>
</dbReference>
<organism evidence="1 2">
    <name type="scientific">Actimicrobium antarcticum</name>
    <dbReference type="NCBI Taxonomy" id="1051899"/>
    <lineage>
        <taxon>Bacteria</taxon>
        <taxon>Pseudomonadati</taxon>
        <taxon>Pseudomonadota</taxon>
        <taxon>Betaproteobacteria</taxon>
        <taxon>Burkholderiales</taxon>
        <taxon>Oxalobacteraceae</taxon>
        <taxon>Actimicrobium</taxon>
    </lineage>
</organism>
<dbReference type="PANTHER" id="PTHR35175:SF2">
    <property type="entry name" value="DUF1289 DOMAIN-CONTAINING PROTEIN"/>
    <property type="match status" value="1"/>
</dbReference>
<dbReference type="InterPro" id="IPR010710">
    <property type="entry name" value="DUF1289"/>
</dbReference>
<gene>
    <name evidence="1" type="ORF">GCM10022212_18710</name>
</gene>
<dbReference type="RefSeq" id="WP_344763037.1">
    <property type="nucleotide sequence ID" value="NZ_BAAAZE010000008.1"/>
</dbReference>
<accession>A0ABP7T6Y1</accession>
<dbReference type="Pfam" id="PF06945">
    <property type="entry name" value="DUF1289"/>
    <property type="match status" value="1"/>
</dbReference>
<proteinExistence type="predicted"/>
<keyword evidence="2" id="KW-1185">Reference proteome</keyword>
<comment type="caution">
    <text evidence="1">The sequence shown here is derived from an EMBL/GenBank/DDBJ whole genome shotgun (WGS) entry which is preliminary data.</text>
</comment>
<evidence type="ECO:0008006" key="3">
    <source>
        <dbReference type="Google" id="ProtNLM"/>
    </source>
</evidence>
<protein>
    <recommendedName>
        <fullName evidence="3">DUF1289 domain-containing protein</fullName>
    </recommendedName>
</protein>